<gene>
    <name evidence="5" type="ORF">Q8A67_018926</name>
</gene>
<evidence type="ECO:0000256" key="1">
    <source>
        <dbReference type="ARBA" id="ARBA00022614"/>
    </source>
</evidence>
<dbReference type="InterPro" id="IPR041267">
    <property type="entry name" value="NLRP_HD2"/>
</dbReference>
<feature type="compositionally biased region" description="Acidic residues" evidence="3">
    <location>
        <begin position="31"/>
        <end position="42"/>
    </location>
</feature>
<protein>
    <recommendedName>
        <fullName evidence="4">Pyrin domain-containing protein</fullName>
    </recommendedName>
</protein>
<dbReference type="EMBL" id="JAUYZG010000018">
    <property type="protein sequence ID" value="KAK2881658.1"/>
    <property type="molecule type" value="Genomic_DNA"/>
</dbReference>
<keyword evidence="6" id="KW-1185">Reference proteome</keyword>
<name>A0AA88PPI6_9TELE</name>
<dbReference type="Proteomes" id="UP001187343">
    <property type="component" value="Unassembled WGS sequence"/>
</dbReference>
<sequence>MSNYEDDSESEMGRYGMDRPPSSYGSMQSDDHEDEGEDDFEELAYMPQTRVRLNRPDSPETAITERTNTNQSSIYKDGLVLRQPTSHIGESHAFYSINREPSIVDPSFVDPSEVQSEIRTEAVMDEEPNNRDADGDMQEQQNENAEMEVQAEQTEETKEEDDFDEKVVPYDEPNVPPPIPEEGLGLQFQHKHGSLTLRHVLRQMVGCLSKLYPAEISYFKRCLSTHCRFRKNYPRIADLHDPLDLADKMIEICGMGEALHLTIRSLQNVGKEGLAEYLRKSCRRAVLQHDLKQAHDRRYYSLYEGRCRPGQQRYISDVYVEPVTVIRGTREPINLENEVKRIPYTIEETQIRAADIFRPLPSDLKPIRTIMMTGIPACGLTVAVNKFIMDWVEEKNNQDFQFVFPLPAKELHLGKDADQSFLETLGSFFAEADDIKFIEKPDCLSLFIIDALELCKHNLDFKNNEVVSSIRTKAPLHAILTSLIKGTLLPNARVWITSHITALHRVPPELIDRYIELRGFTDEKKQEYFTKRTPDPELGVKVYNHMKRSKALEIICHLPLFSWMVAFIFERGFRDPEYGKHPPGITAFYSQYIVVQMNRSFEKYRGCSVEAQKWRDEDKMFIEMMGKMSYRMIVDGRDWFMVDDLSGVHLTYEDLRSRDELTTEVKRKSEDVRTWVFKFVHITVQEYMAAMYVYVAYRKHGKNVIEPSKMAWLQGTNKDRPVIDLYRPAIDRALASPNGHLDMFLRFLIGLVTPGTEDNLRGYLLNHYHPKAKGTEEVVKYINKKKKENIHPDRLRNLELCLVELEEGKEGS</sequence>
<dbReference type="Gene3D" id="3.40.50.300">
    <property type="entry name" value="P-loop containing nucleotide triphosphate hydrolases"/>
    <property type="match status" value="1"/>
</dbReference>
<evidence type="ECO:0000256" key="3">
    <source>
        <dbReference type="SAM" id="MobiDB-lite"/>
    </source>
</evidence>
<evidence type="ECO:0000313" key="5">
    <source>
        <dbReference type="EMBL" id="KAK2881658.1"/>
    </source>
</evidence>
<evidence type="ECO:0000259" key="4">
    <source>
        <dbReference type="PROSITE" id="PS50824"/>
    </source>
</evidence>
<reference evidence="5" key="1">
    <citation type="submission" date="2023-08" db="EMBL/GenBank/DDBJ databases">
        <title>Chromosome-level Genome Assembly of mud carp (Cirrhinus molitorella).</title>
        <authorList>
            <person name="Liu H."/>
        </authorList>
    </citation>
    <scope>NUCLEOTIDE SEQUENCE</scope>
    <source>
        <strain evidence="5">Prfri</strain>
        <tissue evidence="5">Muscle</tissue>
    </source>
</reference>
<keyword evidence="1" id="KW-0433">Leucine-rich repeat</keyword>
<dbReference type="PANTHER" id="PTHR24106">
    <property type="entry name" value="NACHT, LRR AND CARD DOMAINS-CONTAINING"/>
    <property type="match status" value="1"/>
</dbReference>
<comment type="caution">
    <text evidence="5">The sequence shown here is derived from an EMBL/GenBank/DDBJ whole genome shotgun (WGS) entry which is preliminary data.</text>
</comment>
<keyword evidence="2" id="KW-0677">Repeat</keyword>
<dbReference type="Pfam" id="PF17776">
    <property type="entry name" value="NLRC4_HD2"/>
    <property type="match status" value="1"/>
</dbReference>
<dbReference type="InterPro" id="IPR027417">
    <property type="entry name" value="P-loop_NTPase"/>
</dbReference>
<dbReference type="InterPro" id="IPR051261">
    <property type="entry name" value="NLR"/>
</dbReference>
<evidence type="ECO:0000313" key="6">
    <source>
        <dbReference type="Proteomes" id="UP001187343"/>
    </source>
</evidence>
<feature type="region of interest" description="Disordered" evidence="3">
    <location>
        <begin position="1"/>
        <end position="76"/>
    </location>
</feature>
<feature type="region of interest" description="Disordered" evidence="3">
    <location>
        <begin position="122"/>
        <end position="164"/>
    </location>
</feature>
<feature type="compositionally biased region" description="Basic and acidic residues" evidence="3">
    <location>
        <begin position="122"/>
        <end position="134"/>
    </location>
</feature>
<evidence type="ECO:0000256" key="2">
    <source>
        <dbReference type="ARBA" id="ARBA00022737"/>
    </source>
</evidence>
<dbReference type="InterPro" id="IPR007111">
    <property type="entry name" value="NACHT_NTPase"/>
</dbReference>
<dbReference type="AlphaFoldDB" id="A0AA88PPI6"/>
<feature type="compositionally biased region" description="Acidic residues" evidence="3">
    <location>
        <begin position="1"/>
        <end position="10"/>
    </location>
</feature>
<proteinExistence type="predicted"/>
<organism evidence="5 6">
    <name type="scientific">Cirrhinus molitorella</name>
    <name type="common">mud carp</name>
    <dbReference type="NCBI Taxonomy" id="172907"/>
    <lineage>
        <taxon>Eukaryota</taxon>
        <taxon>Metazoa</taxon>
        <taxon>Chordata</taxon>
        <taxon>Craniata</taxon>
        <taxon>Vertebrata</taxon>
        <taxon>Euteleostomi</taxon>
        <taxon>Actinopterygii</taxon>
        <taxon>Neopterygii</taxon>
        <taxon>Teleostei</taxon>
        <taxon>Ostariophysi</taxon>
        <taxon>Cypriniformes</taxon>
        <taxon>Cyprinidae</taxon>
        <taxon>Labeoninae</taxon>
        <taxon>Labeonini</taxon>
        <taxon>Cirrhinus</taxon>
    </lineage>
</organism>
<dbReference type="Gene3D" id="1.10.533.10">
    <property type="entry name" value="Death Domain, Fas"/>
    <property type="match status" value="1"/>
</dbReference>
<dbReference type="SMART" id="SM01289">
    <property type="entry name" value="PYRIN"/>
    <property type="match status" value="1"/>
</dbReference>
<accession>A0AA88PPI6</accession>
<feature type="compositionally biased region" description="Low complexity" evidence="3">
    <location>
        <begin position="138"/>
        <end position="152"/>
    </location>
</feature>
<feature type="domain" description="Pyrin" evidence="4">
    <location>
        <begin position="208"/>
        <end position="284"/>
    </location>
</feature>
<dbReference type="Pfam" id="PF05729">
    <property type="entry name" value="NACHT"/>
    <property type="match status" value="1"/>
</dbReference>
<dbReference type="InterPro" id="IPR011029">
    <property type="entry name" value="DEATH-like_dom_sf"/>
</dbReference>
<feature type="compositionally biased region" description="Acidic residues" evidence="3">
    <location>
        <begin position="153"/>
        <end position="164"/>
    </location>
</feature>
<dbReference type="PROSITE" id="PS50824">
    <property type="entry name" value="DAPIN"/>
    <property type="match status" value="1"/>
</dbReference>
<feature type="compositionally biased region" description="Polar residues" evidence="3">
    <location>
        <begin position="64"/>
        <end position="74"/>
    </location>
</feature>
<dbReference type="InterPro" id="IPR004020">
    <property type="entry name" value="DAPIN"/>
</dbReference>